<comment type="caution">
    <text evidence="3">The sequence shown here is derived from an EMBL/GenBank/DDBJ whole genome shotgun (WGS) entry which is preliminary data.</text>
</comment>
<feature type="compositionally biased region" description="Basic and acidic residues" evidence="1">
    <location>
        <begin position="192"/>
        <end position="203"/>
    </location>
</feature>
<evidence type="ECO:0000313" key="4">
    <source>
        <dbReference type="Proteomes" id="UP000299102"/>
    </source>
</evidence>
<dbReference type="EMBL" id="BGZK01000052">
    <property type="protein sequence ID" value="GBP12533.1"/>
    <property type="molecule type" value="Genomic_DNA"/>
</dbReference>
<feature type="transmembrane region" description="Helical" evidence="2">
    <location>
        <begin position="216"/>
        <end position="237"/>
    </location>
</feature>
<sequence length="420" mass="47159">MCNYYNKYFATAKAGPCADSKILALHRPLSVLARLLRNCSKRLSKYGHATVLTTGRARVPVSRPSVCLFVPVFATAFEIVTNGAYKQQSTPRAPRPDRAVYEVAFLSVRLPSAVTTLIDRRKPQRNIAATESKYVSADTSGWGDNALSSLQDFCRLLFAISYLFGKKKLRSHCQSNRFMGVNNNAPASSNKESTRKSRDPSDARTRRLGAAFRREILNVVFFQYVLPCALLFAEIMIYNASSAAPVDTFKVYAVSVRLAISLLNRLRMVRCGRSTVNAFRSNRNVIGWTLANLRERHPRPPWAAVERLRVKFSDLTCLHRSDLSQAIGTRRRFRFGRPRVIRFDYGRVPYPSAAPARNRTSEATLIVPVSVVVVIGSRGPHLEVGRERPLCDVPFIYLVNSLNSPALSARRRRAHPIICL</sequence>
<feature type="compositionally biased region" description="Polar residues" evidence="1">
    <location>
        <begin position="180"/>
        <end position="191"/>
    </location>
</feature>
<proteinExistence type="predicted"/>
<feature type="region of interest" description="Disordered" evidence="1">
    <location>
        <begin position="180"/>
        <end position="203"/>
    </location>
</feature>
<keyword evidence="2" id="KW-1133">Transmembrane helix</keyword>
<name>A0A4C1TDC8_EUMVA</name>
<keyword evidence="4" id="KW-1185">Reference proteome</keyword>
<reference evidence="3 4" key="1">
    <citation type="journal article" date="2019" name="Commun. Biol.">
        <title>The bagworm genome reveals a unique fibroin gene that provides high tensile strength.</title>
        <authorList>
            <person name="Kono N."/>
            <person name="Nakamura H."/>
            <person name="Ohtoshi R."/>
            <person name="Tomita M."/>
            <person name="Numata K."/>
            <person name="Arakawa K."/>
        </authorList>
    </citation>
    <scope>NUCLEOTIDE SEQUENCE [LARGE SCALE GENOMIC DNA]</scope>
</reference>
<gene>
    <name evidence="3" type="ORF">EVAR_10206_1</name>
</gene>
<keyword evidence="2" id="KW-0472">Membrane</keyword>
<evidence type="ECO:0000256" key="2">
    <source>
        <dbReference type="SAM" id="Phobius"/>
    </source>
</evidence>
<dbReference type="AlphaFoldDB" id="A0A4C1TDC8"/>
<accession>A0A4C1TDC8</accession>
<dbReference type="Proteomes" id="UP000299102">
    <property type="component" value="Unassembled WGS sequence"/>
</dbReference>
<keyword evidence="2" id="KW-0812">Transmembrane</keyword>
<protein>
    <submittedName>
        <fullName evidence="3">Uncharacterized protein</fullName>
    </submittedName>
</protein>
<organism evidence="3 4">
    <name type="scientific">Eumeta variegata</name>
    <name type="common">Bagworm moth</name>
    <name type="synonym">Eumeta japonica</name>
    <dbReference type="NCBI Taxonomy" id="151549"/>
    <lineage>
        <taxon>Eukaryota</taxon>
        <taxon>Metazoa</taxon>
        <taxon>Ecdysozoa</taxon>
        <taxon>Arthropoda</taxon>
        <taxon>Hexapoda</taxon>
        <taxon>Insecta</taxon>
        <taxon>Pterygota</taxon>
        <taxon>Neoptera</taxon>
        <taxon>Endopterygota</taxon>
        <taxon>Lepidoptera</taxon>
        <taxon>Glossata</taxon>
        <taxon>Ditrysia</taxon>
        <taxon>Tineoidea</taxon>
        <taxon>Psychidae</taxon>
        <taxon>Oiketicinae</taxon>
        <taxon>Eumeta</taxon>
    </lineage>
</organism>
<evidence type="ECO:0000256" key="1">
    <source>
        <dbReference type="SAM" id="MobiDB-lite"/>
    </source>
</evidence>
<evidence type="ECO:0000313" key="3">
    <source>
        <dbReference type="EMBL" id="GBP12533.1"/>
    </source>
</evidence>